<comment type="caution">
    <text evidence="11">The sequence shown here is derived from an EMBL/GenBank/DDBJ whole genome shotgun (WGS) entry which is preliminary data.</text>
</comment>
<evidence type="ECO:0000259" key="9">
    <source>
        <dbReference type="Pfam" id="PF06144"/>
    </source>
</evidence>
<feature type="domain" description="DNA polymerase III delta N-terminal" evidence="9">
    <location>
        <begin position="11"/>
        <end position="119"/>
    </location>
</feature>
<accession>A0ABV1IH13</accession>
<dbReference type="InterPro" id="IPR010372">
    <property type="entry name" value="DNA_pol3_delta_N"/>
</dbReference>
<dbReference type="InterPro" id="IPR048466">
    <property type="entry name" value="DNA_pol3_delta-like_C"/>
</dbReference>
<feature type="domain" description="DNA polymerase III delta subunit-like C-terminal" evidence="10">
    <location>
        <begin position="206"/>
        <end position="307"/>
    </location>
</feature>
<organism evidence="11 12">
    <name type="scientific">Paratractidigestivibacter faecalis</name>
    <dbReference type="NCBI Taxonomy" id="2292441"/>
    <lineage>
        <taxon>Bacteria</taxon>
        <taxon>Bacillati</taxon>
        <taxon>Actinomycetota</taxon>
        <taxon>Coriobacteriia</taxon>
        <taxon>Coriobacteriales</taxon>
        <taxon>Atopobiaceae</taxon>
        <taxon>Paratractidigestivibacter</taxon>
    </lineage>
</organism>
<dbReference type="SUPFAM" id="SSF48019">
    <property type="entry name" value="post-AAA+ oligomerization domain-like"/>
    <property type="match status" value="1"/>
</dbReference>
<keyword evidence="4 11" id="KW-0548">Nucleotidyltransferase</keyword>
<dbReference type="RefSeq" id="WP_349182833.1">
    <property type="nucleotide sequence ID" value="NZ_JBBNGS010000014.1"/>
</dbReference>
<dbReference type="GO" id="GO:0003887">
    <property type="term" value="F:DNA-directed DNA polymerase activity"/>
    <property type="evidence" value="ECO:0007669"/>
    <property type="project" value="UniProtKB-EC"/>
</dbReference>
<dbReference type="Gene3D" id="3.40.50.300">
    <property type="entry name" value="P-loop containing nucleotide triphosphate hydrolases"/>
    <property type="match status" value="1"/>
</dbReference>
<evidence type="ECO:0000256" key="3">
    <source>
        <dbReference type="ARBA" id="ARBA00022679"/>
    </source>
</evidence>
<keyword evidence="5" id="KW-0235">DNA replication</keyword>
<dbReference type="Gene3D" id="1.20.272.10">
    <property type="match status" value="1"/>
</dbReference>
<dbReference type="PANTHER" id="PTHR34388">
    <property type="entry name" value="DNA POLYMERASE III SUBUNIT DELTA"/>
    <property type="match status" value="1"/>
</dbReference>
<dbReference type="EC" id="2.7.7.7" evidence="1"/>
<protein>
    <recommendedName>
        <fullName evidence="2">DNA polymerase III subunit delta</fullName>
        <ecNumber evidence="1">2.7.7.7</ecNumber>
    </recommendedName>
</protein>
<evidence type="ECO:0000256" key="7">
    <source>
        <dbReference type="ARBA" id="ARBA00034754"/>
    </source>
</evidence>
<evidence type="ECO:0000313" key="12">
    <source>
        <dbReference type="Proteomes" id="UP001478817"/>
    </source>
</evidence>
<dbReference type="Gene3D" id="1.10.8.60">
    <property type="match status" value="1"/>
</dbReference>
<evidence type="ECO:0000256" key="1">
    <source>
        <dbReference type="ARBA" id="ARBA00012417"/>
    </source>
</evidence>
<comment type="catalytic activity">
    <reaction evidence="8">
        <text>DNA(n) + a 2'-deoxyribonucleoside 5'-triphosphate = DNA(n+1) + diphosphate</text>
        <dbReference type="Rhea" id="RHEA:22508"/>
        <dbReference type="Rhea" id="RHEA-COMP:17339"/>
        <dbReference type="Rhea" id="RHEA-COMP:17340"/>
        <dbReference type="ChEBI" id="CHEBI:33019"/>
        <dbReference type="ChEBI" id="CHEBI:61560"/>
        <dbReference type="ChEBI" id="CHEBI:173112"/>
        <dbReference type="EC" id="2.7.7.7"/>
    </reaction>
</comment>
<dbReference type="SUPFAM" id="SSF52540">
    <property type="entry name" value="P-loop containing nucleoside triphosphate hydrolases"/>
    <property type="match status" value="1"/>
</dbReference>
<evidence type="ECO:0000256" key="8">
    <source>
        <dbReference type="ARBA" id="ARBA00049244"/>
    </source>
</evidence>
<dbReference type="PANTHER" id="PTHR34388:SF1">
    <property type="entry name" value="DNA POLYMERASE III SUBUNIT DELTA"/>
    <property type="match status" value="1"/>
</dbReference>
<reference evidence="11 12" key="1">
    <citation type="submission" date="2024-04" db="EMBL/GenBank/DDBJ databases">
        <title>Human intestinal bacterial collection.</title>
        <authorList>
            <person name="Pauvert C."/>
            <person name="Hitch T.C.A."/>
            <person name="Clavel T."/>
        </authorList>
    </citation>
    <scope>NUCLEOTIDE SEQUENCE [LARGE SCALE GENOMIC DNA]</scope>
    <source>
        <strain evidence="11 12">CLA-AA-H197</strain>
    </source>
</reference>
<name>A0ABV1IH13_9ACTN</name>
<dbReference type="EMBL" id="JBBNGS010000014">
    <property type="protein sequence ID" value="MEQ2638196.1"/>
    <property type="molecule type" value="Genomic_DNA"/>
</dbReference>
<dbReference type="InterPro" id="IPR027417">
    <property type="entry name" value="P-loop_NTPase"/>
</dbReference>
<keyword evidence="3 11" id="KW-0808">Transferase</keyword>
<dbReference type="InterPro" id="IPR005790">
    <property type="entry name" value="DNA_polIII_delta"/>
</dbReference>
<comment type="similarity">
    <text evidence="7">Belongs to the DNA polymerase HolA subunit family.</text>
</comment>
<sequence>MAGTTRLLPAYLVVGPDELKRKQTVTRLRAHVEGPFADFNLEELVASADMEPVGVLSSLNTLPMGGDLRVVIIENAGKLPKPVSEAIIEYLKAPNESCTLLLVAETLAKSTRLYKAVAKVGPRSVIECGAPKRRDLTPYVQKLAAAHGVGIDADAASELVSRVGESTTMLDNQLSALSALLGGQGQLTRAFVEQNVARTAEVKPWEFLDRIAERDARRSFELLALLRGNSAIGLLSLVTGRIRELICARALMARGDARGIAAAVGKADWQVRGHARNAGRFAEGELEGLLVECARADRALKTGADADATMAVLVAHICGVR</sequence>
<dbReference type="Proteomes" id="UP001478817">
    <property type="component" value="Unassembled WGS sequence"/>
</dbReference>
<evidence type="ECO:0000256" key="6">
    <source>
        <dbReference type="ARBA" id="ARBA00022932"/>
    </source>
</evidence>
<evidence type="ECO:0000259" key="10">
    <source>
        <dbReference type="Pfam" id="PF21694"/>
    </source>
</evidence>
<keyword evidence="6" id="KW-0239">DNA-directed DNA polymerase</keyword>
<dbReference type="Pfam" id="PF21694">
    <property type="entry name" value="DNA_pol3_delta_C"/>
    <property type="match status" value="1"/>
</dbReference>
<dbReference type="Pfam" id="PF06144">
    <property type="entry name" value="DNA_pol3_delta"/>
    <property type="match status" value="1"/>
</dbReference>
<evidence type="ECO:0000256" key="4">
    <source>
        <dbReference type="ARBA" id="ARBA00022695"/>
    </source>
</evidence>
<gene>
    <name evidence="11" type="primary">holA</name>
    <name evidence="11" type="ORF">AAAT05_07575</name>
</gene>
<evidence type="ECO:0000256" key="5">
    <source>
        <dbReference type="ARBA" id="ARBA00022705"/>
    </source>
</evidence>
<evidence type="ECO:0000313" key="11">
    <source>
        <dbReference type="EMBL" id="MEQ2638196.1"/>
    </source>
</evidence>
<proteinExistence type="inferred from homology"/>
<dbReference type="InterPro" id="IPR008921">
    <property type="entry name" value="DNA_pol3_clamp-load_cplx_C"/>
</dbReference>
<keyword evidence="12" id="KW-1185">Reference proteome</keyword>
<dbReference type="NCBIfam" id="TIGR01128">
    <property type="entry name" value="holA"/>
    <property type="match status" value="1"/>
</dbReference>
<evidence type="ECO:0000256" key="2">
    <source>
        <dbReference type="ARBA" id="ARBA00017703"/>
    </source>
</evidence>